<accession>A0ABN1IXM3</accession>
<gene>
    <name evidence="1" type="ORF">GCM10008905_16140</name>
</gene>
<evidence type="ECO:0000313" key="2">
    <source>
        <dbReference type="Proteomes" id="UP001500339"/>
    </source>
</evidence>
<comment type="caution">
    <text evidence="1">The sequence shown here is derived from an EMBL/GenBank/DDBJ whole genome shotgun (WGS) entry which is preliminary data.</text>
</comment>
<protein>
    <submittedName>
        <fullName evidence="1">Uncharacterized protein</fullName>
    </submittedName>
</protein>
<evidence type="ECO:0000313" key="1">
    <source>
        <dbReference type="EMBL" id="GAA0723476.1"/>
    </source>
</evidence>
<reference evidence="1 2" key="1">
    <citation type="journal article" date="2019" name="Int. J. Syst. Evol. Microbiol.">
        <title>The Global Catalogue of Microorganisms (GCM) 10K type strain sequencing project: providing services to taxonomists for standard genome sequencing and annotation.</title>
        <authorList>
            <consortium name="The Broad Institute Genomics Platform"/>
            <consortium name="The Broad Institute Genome Sequencing Center for Infectious Disease"/>
            <person name="Wu L."/>
            <person name="Ma J."/>
        </authorList>
    </citation>
    <scope>NUCLEOTIDE SEQUENCE [LARGE SCALE GENOMIC DNA]</scope>
    <source>
        <strain evidence="1 2">JCM 1405</strain>
    </source>
</reference>
<name>A0ABN1IXM3_9CLOT</name>
<organism evidence="1 2">
    <name type="scientific">Clostridium malenominatum</name>
    <dbReference type="NCBI Taxonomy" id="1539"/>
    <lineage>
        <taxon>Bacteria</taxon>
        <taxon>Bacillati</taxon>
        <taxon>Bacillota</taxon>
        <taxon>Clostridia</taxon>
        <taxon>Eubacteriales</taxon>
        <taxon>Clostridiaceae</taxon>
        <taxon>Clostridium</taxon>
    </lineage>
</organism>
<keyword evidence="2" id="KW-1185">Reference proteome</keyword>
<dbReference type="RefSeq" id="WP_343768641.1">
    <property type="nucleotide sequence ID" value="NZ_BAAACF010000001.1"/>
</dbReference>
<sequence length="326" mass="39184">MEKQRKTEVYKILILKKQLERDSSEYVLQELKEEIILKEFLDYFFIFNKYDEKKGNKYTINSKDICYYIDRVDECKCIKKVRLKYIKFNKRTNIVDIQTLKPNYKKNKNEGDEEKQHYLVKIFEDKNRAVLIWEKIVGAVTTGILEKDINRSYRKWVKEHKKDKKDLLLQYDLNIEVVPSPKFIEELMKLDKISLIKIVVDKESLTDDEEIIFSEEHISKDEVEVLYKPIQSRSFSKTKVRSYYKQFENQTGKKKIIRMVIQGRKDANVIRLDTEGMKLSEYINTKIDSDGLIDTESIFEKYTELVNKNFKEYFNNIFIEIDESEE</sequence>
<proteinExistence type="predicted"/>
<dbReference type="Proteomes" id="UP001500339">
    <property type="component" value="Unassembled WGS sequence"/>
</dbReference>
<dbReference type="EMBL" id="BAAACF010000001">
    <property type="protein sequence ID" value="GAA0723476.1"/>
    <property type="molecule type" value="Genomic_DNA"/>
</dbReference>